<dbReference type="AlphaFoldDB" id="A0AAD7CQW9"/>
<protein>
    <submittedName>
        <fullName evidence="1">Uncharacterized protein</fullName>
    </submittedName>
</protein>
<accession>A0AAD7CQW9</accession>
<gene>
    <name evidence="1" type="ORF">B0H17DRAFT_345094</name>
</gene>
<comment type="caution">
    <text evidence="1">The sequence shown here is derived from an EMBL/GenBank/DDBJ whole genome shotgun (WGS) entry which is preliminary data.</text>
</comment>
<organism evidence="1 2">
    <name type="scientific">Mycena rosella</name>
    <name type="common">Pink bonnet</name>
    <name type="synonym">Agaricus rosellus</name>
    <dbReference type="NCBI Taxonomy" id="1033263"/>
    <lineage>
        <taxon>Eukaryota</taxon>
        <taxon>Fungi</taxon>
        <taxon>Dikarya</taxon>
        <taxon>Basidiomycota</taxon>
        <taxon>Agaricomycotina</taxon>
        <taxon>Agaricomycetes</taxon>
        <taxon>Agaricomycetidae</taxon>
        <taxon>Agaricales</taxon>
        <taxon>Marasmiineae</taxon>
        <taxon>Mycenaceae</taxon>
        <taxon>Mycena</taxon>
    </lineage>
</organism>
<dbReference type="EMBL" id="JARKIE010000276">
    <property type="protein sequence ID" value="KAJ7658873.1"/>
    <property type="molecule type" value="Genomic_DNA"/>
</dbReference>
<keyword evidence="2" id="KW-1185">Reference proteome</keyword>
<evidence type="ECO:0000313" key="1">
    <source>
        <dbReference type="EMBL" id="KAJ7658873.1"/>
    </source>
</evidence>
<evidence type="ECO:0000313" key="2">
    <source>
        <dbReference type="Proteomes" id="UP001221757"/>
    </source>
</evidence>
<sequence>MPYATCPSHQRVERHRQLQRNCIVCNETLFLRSCGIESSLHLFRDGGFFIHRGAHTHPTFTHSSVHIPDGSLAFIDFTPKYVISSDVGAAASAPQDTVFNSRPPLLITALAPLNGRVSQTMLYCAGV</sequence>
<name>A0AAD7CQW9_MYCRO</name>
<proteinExistence type="predicted"/>
<reference evidence="1" key="1">
    <citation type="submission" date="2023-03" db="EMBL/GenBank/DDBJ databases">
        <title>Massive genome expansion in bonnet fungi (Mycena s.s.) driven by repeated elements and novel gene families across ecological guilds.</title>
        <authorList>
            <consortium name="Lawrence Berkeley National Laboratory"/>
            <person name="Harder C.B."/>
            <person name="Miyauchi S."/>
            <person name="Viragh M."/>
            <person name="Kuo A."/>
            <person name="Thoen E."/>
            <person name="Andreopoulos B."/>
            <person name="Lu D."/>
            <person name="Skrede I."/>
            <person name="Drula E."/>
            <person name="Henrissat B."/>
            <person name="Morin E."/>
            <person name="Kohler A."/>
            <person name="Barry K."/>
            <person name="LaButti K."/>
            <person name="Morin E."/>
            <person name="Salamov A."/>
            <person name="Lipzen A."/>
            <person name="Mereny Z."/>
            <person name="Hegedus B."/>
            <person name="Baldrian P."/>
            <person name="Stursova M."/>
            <person name="Weitz H."/>
            <person name="Taylor A."/>
            <person name="Grigoriev I.V."/>
            <person name="Nagy L.G."/>
            <person name="Martin F."/>
            <person name="Kauserud H."/>
        </authorList>
    </citation>
    <scope>NUCLEOTIDE SEQUENCE</scope>
    <source>
        <strain evidence="1">CBHHK067</strain>
    </source>
</reference>
<dbReference type="Proteomes" id="UP001221757">
    <property type="component" value="Unassembled WGS sequence"/>
</dbReference>